<dbReference type="GO" id="GO:0003676">
    <property type="term" value="F:nucleic acid binding"/>
    <property type="evidence" value="ECO:0007669"/>
    <property type="project" value="InterPro"/>
</dbReference>
<organism evidence="2 3">
    <name type="scientific">endosymbiont of Escarpia spicata</name>
    <dbReference type="NCBI Taxonomy" id="2200908"/>
    <lineage>
        <taxon>Bacteria</taxon>
        <taxon>Pseudomonadati</taxon>
        <taxon>Pseudomonadota</taxon>
        <taxon>Gammaproteobacteria</taxon>
        <taxon>sulfur-oxidizing symbionts</taxon>
    </lineage>
</organism>
<evidence type="ECO:0000313" key="2">
    <source>
        <dbReference type="EMBL" id="RDH87902.1"/>
    </source>
</evidence>
<dbReference type="AlphaFoldDB" id="A0A370DS55"/>
<dbReference type="SUPFAM" id="SSF47819">
    <property type="entry name" value="HRDC-like"/>
    <property type="match status" value="1"/>
</dbReference>
<feature type="domain" description="HRDC" evidence="1">
    <location>
        <begin position="72"/>
        <end position="152"/>
    </location>
</feature>
<reference evidence="2 3" key="1">
    <citation type="journal article" date="2018" name="ISME J.">
        <title>Endosymbiont genomes yield clues of tubeworm success.</title>
        <authorList>
            <person name="Li Y."/>
            <person name="Liles M.R."/>
            <person name="Halanych K.M."/>
        </authorList>
    </citation>
    <scope>NUCLEOTIDE SEQUENCE [LARGE SCALE GENOMIC DNA]</scope>
    <source>
        <strain evidence="2">A1462</strain>
    </source>
</reference>
<keyword evidence="3" id="KW-1185">Reference proteome</keyword>
<dbReference type="InterPro" id="IPR010997">
    <property type="entry name" value="HRDC-like_sf"/>
</dbReference>
<dbReference type="GO" id="GO:0000166">
    <property type="term" value="F:nucleotide binding"/>
    <property type="evidence" value="ECO:0007669"/>
    <property type="project" value="InterPro"/>
</dbReference>
<dbReference type="InterPro" id="IPR002121">
    <property type="entry name" value="HRDC_dom"/>
</dbReference>
<comment type="caution">
    <text evidence="2">The sequence shown here is derived from an EMBL/GenBank/DDBJ whole genome shotgun (WGS) entry which is preliminary data.</text>
</comment>
<dbReference type="PROSITE" id="PS50967">
    <property type="entry name" value="HRDC"/>
    <property type="match status" value="1"/>
</dbReference>
<evidence type="ECO:0000313" key="3">
    <source>
        <dbReference type="Proteomes" id="UP000254771"/>
    </source>
</evidence>
<dbReference type="SMART" id="SM00341">
    <property type="entry name" value="HRDC"/>
    <property type="match status" value="1"/>
</dbReference>
<name>A0A370DS55_9GAMM</name>
<dbReference type="Gene3D" id="1.10.150.80">
    <property type="entry name" value="HRDC domain"/>
    <property type="match status" value="1"/>
</dbReference>
<proteinExistence type="predicted"/>
<dbReference type="Pfam" id="PF00570">
    <property type="entry name" value="HRDC"/>
    <property type="match status" value="1"/>
</dbReference>
<sequence>MKYQFFTIDARFPEPGQEALNRFCGSMRIVAVEKQFVAAGESSFWSICVTYVQQGEAKRGNKPSVDYREVLNEQDFALYAILRNQRKQLAEAEGIHAYAVFNNEQLAEMVRNRVDSLAALRNIEGIGKAKIDKFGAFFIETLCGAVEKQKPSQ</sequence>
<dbReference type="Proteomes" id="UP000254771">
    <property type="component" value="Unassembled WGS sequence"/>
</dbReference>
<protein>
    <recommendedName>
        <fullName evidence="1">HRDC domain-containing protein</fullName>
    </recommendedName>
</protein>
<accession>A0A370DS55</accession>
<evidence type="ECO:0000259" key="1">
    <source>
        <dbReference type="PROSITE" id="PS50967"/>
    </source>
</evidence>
<dbReference type="EMBL" id="QFXE01000005">
    <property type="protein sequence ID" value="RDH87902.1"/>
    <property type="molecule type" value="Genomic_DNA"/>
</dbReference>
<gene>
    <name evidence="2" type="ORF">DIZ78_05025</name>
</gene>
<dbReference type="InterPro" id="IPR044876">
    <property type="entry name" value="HRDC_dom_sf"/>
</dbReference>